<dbReference type="Pfam" id="PF21117">
    <property type="entry name" value="MRB1590_C"/>
    <property type="match status" value="1"/>
</dbReference>
<dbReference type="InterPro" id="IPR046834">
    <property type="entry name" value="ABC_ATPase_C"/>
</dbReference>
<dbReference type="InterPro" id="IPR019195">
    <property type="entry name" value="ABC_ATPase_put"/>
</dbReference>
<protein>
    <recommendedName>
        <fullName evidence="6">ATPase of the ABC class</fullName>
    </recommendedName>
</protein>
<dbReference type="InterPro" id="IPR049069">
    <property type="entry name" value="MRB1590-like_C"/>
</dbReference>
<evidence type="ECO:0000259" key="3">
    <source>
        <dbReference type="Pfam" id="PF21117"/>
    </source>
</evidence>
<name>A0A3G2S4T8_MALR7</name>
<evidence type="ECO:0000259" key="1">
    <source>
        <dbReference type="Pfam" id="PF09818"/>
    </source>
</evidence>
<evidence type="ECO:0000313" key="4">
    <source>
        <dbReference type="EMBL" id="AYO43111.1"/>
    </source>
</evidence>
<dbReference type="InterPro" id="IPR046833">
    <property type="entry name" value="ABC_N"/>
</dbReference>
<accession>A0A3G2S4T8</accession>
<dbReference type="VEuPathDB" id="FungiDB:DNF11_2161"/>
<evidence type="ECO:0008006" key="6">
    <source>
        <dbReference type="Google" id="ProtNLM"/>
    </source>
</evidence>
<sequence length="551" mass="60325">MRPYPAYHDIEGMWAFPAFTFYLDHAQADPYAAPSKARVRISHENAGFPSSVLEPRIRRTALADYILRRLHRVCQERKYDQKLKGGGWAGAKGGQLEVDAPGQHVLERTAVIVDKDGIEMRFLVGLPAQGRSILGHLAAAVICEHVPEMVECGLLYASYDTRALERHVLVIEDQHVLRTKLKDHGLVAFVPNGAKLARASGDSDLPMTSCVPFQSPPSVQVSIDIPNRGSIQGMGLKRGSLNVCIGGGFHGKSTFLSAMALGSYNFVPDDGREFVCTCEDVASVRSEDGRSVGKVDISPFISNLPNAADTTMFSTTNASGSTSCAASLMESLELGADLLVLDEDTTASNFLVRDYAMQLLVPNEPITPLVTRARALVDTTGASILLVCGSSSSFLYEADVVLQMDRYVMKDVTERAKQLCKSINVNSVPTSDSSSFPTLCKRTVGFPLPQVRTTTQHRHLIQFGDHALDLSSTPQLVHKSQTRAIETLLRRWMSASPASLRTIVDQLYDDMEKSGLDALQERSADGFLARPRRLDIGVALNRLRSAVWYLE</sequence>
<evidence type="ECO:0000259" key="2">
    <source>
        <dbReference type="Pfam" id="PF20446"/>
    </source>
</evidence>
<dbReference type="OrthoDB" id="189459at2759"/>
<organism evidence="4 5">
    <name type="scientific">Malassezia restricta (strain ATCC 96810 / NBRC 103918 / CBS 7877)</name>
    <name type="common">Seborrheic dermatitis infection agent</name>
    <dbReference type="NCBI Taxonomy" id="425264"/>
    <lineage>
        <taxon>Eukaryota</taxon>
        <taxon>Fungi</taxon>
        <taxon>Dikarya</taxon>
        <taxon>Basidiomycota</taxon>
        <taxon>Ustilaginomycotina</taxon>
        <taxon>Malasseziomycetes</taxon>
        <taxon>Malasseziales</taxon>
        <taxon>Malasseziaceae</taxon>
        <taxon>Malassezia</taxon>
    </lineage>
</organism>
<proteinExistence type="predicted"/>
<dbReference type="AlphaFoldDB" id="A0A3G2S4T8"/>
<feature type="domain" description="ATPase of the ABC class N-terminal" evidence="2">
    <location>
        <begin position="2"/>
        <end position="155"/>
    </location>
</feature>
<dbReference type="Pfam" id="PF20446">
    <property type="entry name" value="ABC_N"/>
    <property type="match status" value="1"/>
</dbReference>
<feature type="domain" description="MRB1590-like C-terminal" evidence="3">
    <location>
        <begin position="455"/>
        <end position="546"/>
    </location>
</feature>
<feature type="domain" description="ATPase of the ABC class C-terminal" evidence="1">
    <location>
        <begin position="161"/>
        <end position="426"/>
    </location>
</feature>
<dbReference type="EMBL" id="CP033150">
    <property type="protein sequence ID" value="AYO43111.1"/>
    <property type="molecule type" value="Genomic_DNA"/>
</dbReference>
<dbReference type="STRING" id="425264.A0A3G2S4T8"/>
<dbReference type="Proteomes" id="UP000269793">
    <property type="component" value="Chromosome III"/>
</dbReference>
<keyword evidence="5" id="KW-1185">Reference proteome</keyword>
<reference evidence="4 5" key="1">
    <citation type="submission" date="2018-10" db="EMBL/GenBank/DDBJ databases">
        <title>Complete genome sequence of Malassezia restricta CBS 7877.</title>
        <authorList>
            <person name="Morand S.C."/>
            <person name="Bertignac M."/>
            <person name="Iltis A."/>
            <person name="Kolder I."/>
            <person name="Pirovano W."/>
            <person name="Jourdain R."/>
            <person name="Clavaud C."/>
        </authorList>
    </citation>
    <scope>NUCLEOTIDE SEQUENCE [LARGE SCALE GENOMIC DNA]</scope>
    <source>
        <strain evidence="4 5">CBS 7877</strain>
    </source>
</reference>
<dbReference type="PANTHER" id="PTHR38149:SF1">
    <property type="entry name" value="ATPASE"/>
    <property type="match status" value="1"/>
</dbReference>
<evidence type="ECO:0000313" key="5">
    <source>
        <dbReference type="Proteomes" id="UP000269793"/>
    </source>
</evidence>
<gene>
    <name evidence="4" type="ORF">DNF11_2161</name>
</gene>
<dbReference type="Pfam" id="PF09818">
    <property type="entry name" value="ABC_ATPase"/>
    <property type="match status" value="1"/>
</dbReference>
<dbReference type="PANTHER" id="PTHR38149">
    <property type="entry name" value="ATPASE"/>
    <property type="match status" value="1"/>
</dbReference>